<evidence type="ECO:0000256" key="2">
    <source>
        <dbReference type="SAM" id="Phobius"/>
    </source>
</evidence>
<sequence length="331" mass="34336">MPDTQHPDTQHPDGRPARPGHPAHRRPDPAARRRTRLLGLAVLAAAVLGLGAWLVTALVGDPATGGGAADPAAAPSAVPVETVALPPLPAVARMPDEQLRVTISDLEALVREDPRAVGPGAGEVLDSLRRVELLSGGDQRSAAVEAHDAVAAAVEEGVVAEPVARRVQEVLAAVVRPQRLIDLVWTVDVDPPAVGPAGPDLVDDLLALDHDVPADRTADRAAALLADVRAAAGRGELSPVFGDAAVPTLEQLADPAPYRALQDLRATAEADPDAVGPAADEVLASLRAIAELPVHPQGEEVAALLELVRRDGQVTAEFREAAVPVLVPLYR</sequence>
<feature type="transmembrane region" description="Helical" evidence="2">
    <location>
        <begin position="35"/>
        <end position="55"/>
    </location>
</feature>
<proteinExistence type="predicted"/>
<protein>
    <submittedName>
        <fullName evidence="3">Uncharacterized protein</fullName>
    </submittedName>
</protein>
<name>A0A239EIF8_9ACTN</name>
<keyword evidence="2" id="KW-0472">Membrane</keyword>
<keyword evidence="2" id="KW-1133">Transmembrane helix</keyword>
<keyword evidence="4" id="KW-1185">Reference proteome</keyword>
<dbReference type="RefSeq" id="WP_089305423.1">
    <property type="nucleotide sequence ID" value="NZ_FZOO01000004.1"/>
</dbReference>
<dbReference type="Proteomes" id="UP000198373">
    <property type="component" value="Unassembled WGS sequence"/>
</dbReference>
<dbReference type="OrthoDB" id="5187820at2"/>
<gene>
    <name evidence="3" type="ORF">SAMN06893096_104143</name>
</gene>
<accession>A0A239EIF8</accession>
<dbReference type="EMBL" id="FZOO01000004">
    <property type="protein sequence ID" value="SNS44407.1"/>
    <property type="molecule type" value="Genomic_DNA"/>
</dbReference>
<organism evidence="3 4">
    <name type="scientific">Geodermatophilus pulveris</name>
    <dbReference type="NCBI Taxonomy" id="1564159"/>
    <lineage>
        <taxon>Bacteria</taxon>
        <taxon>Bacillati</taxon>
        <taxon>Actinomycetota</taxon>
        <taxon>Actinomycetes</taxon>
        <taxon>Geodermatophilales</taxon>
        <taxon>Geodermatophilaceae</taxon>
        <taxon>Geodermatophilus</taxon>
    </lineage>
</organism>
<feature type="region of interest" description="Disordered" evidence="1">
    <location>
        <begin position="1"/>
        <end position="30"/>
    </location>
</feature>
<evidence type="ECO:0000313" key="3">
    <source>
        <dbReference type="EMBL" id="SNS44407.1"/>
    </source>
</evidence>
<dbReference type="AlphaFoldDB" id="A0A239EIF8"/>
<evidence type="ECO:0000256" key="1">
    <source>
        <dbReference type="SAM" id="MobiDB-lite"/>
    </source>
</evidence>
<evidence type="ECO:0000313" key="4">
    <source>
        <dbReference type="Proteomes" id="UP000198373"/>
    </source>
</evidence>
<feature type="compositionally biased region" description="Basic and acidic residues" evidence="1">
    <location>
        <begin position="1"/>
        <end position="16"/>
    </location>
</feature>
<reference evidence="4" key="1">
    <citation type="submission" date="2017-06" db="EMBL/GenBank/DDBJ databases">
        <authorList>
            <person name="Varghese N."/>
            <person name="Submissions S."/>
        </authorList>
    </citation>
    <scope>NUCLEOTIDE SEQUENCE [LARGE SCALE GENOMIC DNA]</scope>
    <source>
        <strain evidence="4">DSM 46839</strain>
    </source>
</reference>
<keyword evidence="2" id="KW-0812">Transmembrane</keyword>